<dbReference type="EMBL" id="BMAT01009447">
    <property type="protein sequence ID" value="GFS06506.1"/>
    <property type="molecule type" value="Genomic_DNA"/>
</dbReference>
<accession>A0AAV4IBI7</accession>
<gene>
    <name evidence="2" type="ORF">ElyMa_004708300</name>
</gene>
<dbReference type="Proteomes" id="UP000762676">
    <property type="component" value="Unassembled WGS sequence"/>
</dbReference>
<evidence type="ECO:0000256" key="1">
    <source>
        <dbReference type="SAM" id="MobiDB-lite"/>
    </source>
</evidence>
<protein>
    <submittedName>
        <fullName evidence="2">Uncharacterized protein</fullName>
    </submittedName>
</protein>
<dbReference type="AlphaFoldDB" id="A0AAV4IBI7"/>
<keyword evidence="3" id="KW-1185">Reference proteome</keyword>
<reference evidence="2 3" key="1">
    <citation type="journal article" date="2021" name="Elife">
        <title>Chloroplast acquisition without the gene transfer in kleptoplastic sea slugs, Plakobranchus ocellatus.</title>
        <authorList>
            <person name="Maeda T."/>
            <person name="Takahashi S."/>
            <person name="Yoshida T."/>
            <person name="Shimamura S."/>
            <person name="Takaki Y."/>
            <person name="Nagai Y."/>
            <person name="Toyoda A."/>
            <person name="Suzuki Y."/>
            <person name="Arimoto A."/>
            <person name="Ishii H."/>
            <person name="Satoh N."/>
            <person name="Nishiyama T."/>
            <person name="Hasebe M."/>
            <person name="Maruyama T."/>
            <person name="Minagawa J."/>
            <person name="Obokata J."/>
            <person name="Shigenobu S."/>
        </authorList>
    </citation>
    <scope>NUCLEOTIDE SEQUENCE [LARGE SCALE GENOMIC DNA]</scope>
</reference>
<evidence type="ECO:0000313" key="3">
    <source>
        <dbReference type="Proteomes" id="UP000762676"/>
    </source>
</evidence>
<evidence type="ECO:0000313" key="2">
    <source>
        <dbReference type="EMBL" id="GFS06506.1"/>
    </source>
</evidence>
<feature type="region of interest" description="Disordered" evidence="1">
    <location>
        <begin position="30"/>
        <end position="49"/>
    </location>
</feature>
<name>A0AAV4IBI7_9GAST</name>
<proteinExistence type="predicted"/>
<organism evidence="2 3">
    <name type="scientific">Elysia marginata</name>
    <dbReference type="NCBI Taxonomy" id="1093978"/>
    <lineage>
        <taxon>Eukaryota</taxon>
        <taxon>Metazoa</taxon>
        <taxon>Spiralia</taxon>
        <taxon>Lophotrochozoa</taxon>
        <taxon>Mollusca</taxon>
        <taxon>Gastropoda</taxon>
        <taxon>Heterobranchia</taxon>
        <taxon>Euthyneura</taxon>
        <taxon>Panpulmonata</taxon>
        <taxon>Sacoglossa</taxon>
        <taxon>Placobranchoidea</taxon>
        <taxon>Plakobranchidae</taxon>
        <taxon>Elysia</taxon>
    </lineage>
</organism>
<comment type="caution">
    <text evidence="2">The sequence shown here is derived from an EMBL/GenBank/DDBJ whole genome shotgun (WGS) entry which is preliminary data.</text>
</comment>
<sequence>MDVVTVRNDFTLPARIEKISERVLFWSFPPEPSSISTDGEQETGDSAKAPGRRLGVYSYFQPSPLPPTFTSKRLICQPRTLIWITFYRYRAGIGPRLGVFG</sequence>